<dbReference type="Proteomes" id="UP000824782">
    <property type="component" value="Unassembled WGS sequence"/>
</dbReference>
<keyword evidence="3 5" id="KW-1133">Transmembrane helix</keyword>
<feature type="transmembrane region" description="Helical" evidence="5">
    <location>
        <begin position="179"/>
        <end position="205"/>
    </location>
</feature>
<dbReference type="GO" id="GO:0016020">
    <property type="term" value="C:membrane"/>
    <property type="evidence" value="ECO:0007669"/>
    <property type="project" value="UniProtKB-SubCell"/>
</dbReference>
<evidence type="ECO:0000256" key="1">
    <source>
        <dbReference type="ARBA" id="ARBA00004141"/>
    </source>
</evidence>
<evidence type="ECO:0000313" key="6">
    <source>
        <dbReference type="EMBL" id="KAG8544270.1"/>
    </source>
</evidence>
<comment type="caution">
    <text evidence="6">The sequence shown here is derived from an EMBL/GenBank/DDBJ whole genome shotgun (WGS) entry which is preliminary data.</text>
</comment>
<evidence type="ECO:0000313" key="7">
    <source>
        <dbReference type="Proteomes" id="UP000824782"/>
    </source>
</evidence>
<keyword evidence="4 5" id="KW-0472">Membrane</keyword>
<proteinExistence type="inferred from homology"/>
<accession>A0AAV6Z7Y6</accession>
<sequence>MMGATEYSAYPPPDQPQYSFLGGDGPKPDVEMPPEYTAGLEESNPFSERAIRRAFIRKVYITLTIQLIITFGLVFMFTFWQTLRMWTWENPYLTYALIPATFILVLVLACCNQARRKVPLNYILLGIFTVFEGCLLGCLAALFDADAVMWATGATILVTLGLTIFALQTKWDFTMMSGGLLVALLVLLSFGILAAIFRSMVGIIIKNRGR</sequence>
<evidence type="ECO:0000256" key="3">
    <source>
        <dbReference type="ARBA" id="ARBA00022989"/>
    </source>
</evidence>
<evidence type="ECO:0000256" key="5">
    <source>
        <dbReference type="RuleBase" id="RU004379"/>
    </source>
</evidence>
<gene>
    <name evidence="6" type="ORF">GDO81_022810</name>
</gene>
<comment type="subcellular location">
    <subcellularLocation>
        <location evidence="1">Membrane</location>
        <topology evidence="1">Multi-pass membrane protein</topology>
    </subcellularLocation>
</comment>
<evidence type="ECO:0000256" key="2">
    <source>
        <dbReference type="ARBA" id="ARBA00022692"/>
    </source>
</evidence>
<dbReference type="Pfam" id="PF01027">
    <property type="entry name" value="Bax1-I"/>
    <property type="match status" value="1"/>
</dbReference>
<evidence type="ECO:0000256" key="4">
    <source>
        <dbReference type="ARBA" id="ARBA00023136"/>
    </source>
</evidence>
<comment type="similarity">
    <text evidence="5">Belongs to the BI1 family.</text>
</comment>
<organism evidence="6 7">
    <name type="scientific">Engystomops pustulosus</name>
    <name type="common">Tungara frog</name>
    <name type="synonym">Physalaemus pustulosus</name>
    <dbReference type="NCBI Taxonomy" id="76066"/>
    <lineage>
        <taxon>Eukaryota</taxon>
        <taxon>Metazoa</taxon>
        <taxon>Chordata</taxon>
        <taxon>Craniata</taxon>
        <taxon>Vertebrata</taxon>
        <taxon>Euteleostomi</taxon>
        <taxon>Amphibia</taxon>
        <taxon>Batrachia</taxon>
        <taxon>Anura</taxon>
        <taxon>Neobatrachia</taxon>
        <taxon>Hyloidea</taxon>
        <taxon>Leptodactylidae</taxon>
        <taxon>Leiuperinae</taxon>
        <taxon>Engystomops</taxon>
    </lineage>
</organism>
<protein>
    <submittedName>
        <fullName evidence="6">Uncharacterized protein</fullName>
    </submittedName>
</protein>
<feature type="transmembrane region" description="Helical" evidence="5">
    <location>
        <begin position="59"/>
        <end position="80"/>
    </location>
</feature>
<dbReference type="PANTHER" id="PTHR23291:SF47">
    <property type="entry name" value="TRANSMEMBRANE BAX INHIBITOR MOTIF CONTAINING 7"/>
    <property type="match status" value="1"/>
</dbReference>
<feature type="transmembrane region" description="Helical" evidence="5">
    <location>
        <begin position="148"/>
        <end position="167"/>
    </location>
</feature>
<feature type="transmembrane region" description="Helical" evidence="5">
    <location>
        <begin position="92"/>
        <end position="110"/>
    </location>
</feature>
<keyword evidence="7" id="KW-1185">Reference proteome</keyword>
<dbReference type="InterPro" id="IPR006214">
    <property type="entry name" value="Bax_inhibitor_1-related"/>
</dbReference>
<reference evidence="6" key="1">
    <citation type="thesis" date="2020" institute="ProQuest LLC" country="789 East Eisenhower Parkway, Ann Arbor, MI, USA">
        <title>Comparative Genomics and Chromosome Evolution.</title>
        <authorList>
            <person name="Mudd A.B."/>
        </authorList>
    </citation>
    <scope>NUCLEOTIDE SEQUENCE</scope>
    <source>
        <strain evidence="6">237g6f4</strain>
        <tissue evidence="6">Blood</tissue>
    </source>
</reference>
<keyword evidence="2 5" id="KW-0812">Transmembrane</keyword>
<dbReference type="PANTHER" id="PTHR23291">
    <property type="entry name" value="BAX INHIBITOR-RELATED"/>
    <property type="match status" value="1"/>
</dbReference>
<name>A0AAV6Z7Y6_ENGPU</name>
<dbReference type="AlphaFoldDB" id="A0AAV6Z7Y6"/>
<dbReference type="EMBL" id="WNYA01002439">
    <property type="protein sequence ID" value="KAG8544270.1"/>
    <property type="molecule type" value="Genomic_DNA"/>
</dbReference>
<feature type="transmembrane region" description="Helical" evidence="5">
    <location>
        <begin position="122"/>
        <end position="142"/>
    </location>
</feature>